<dbReference type="Pfam" id="PF10536">
    <property type="entry name" value="PMD"/>
    <property type="match status" value="1"/>
</dbReference>
<keyword evidence="5" id="KW-1185">Reference proteome</keyword>
<comment type="caution">
    <text evidence="4">The sequence shown here is derived from an EMBL/GenBank/DDBJ whole genome shotgun (WGS) entry which is preliminary data.</text>
</comment>
<dbReference type="InterPro" id="IPR044824">
    <property type="entry name" value="MAIN-like"/>
</dbReference>
<gene>
    <name evidence="4" type="ORF">Taro_001364</name>
</gene>
<keyword evidence="1" id="KW-0175">Coiled coil</keyword>
<dbReference type="AlphaFoldDB" id="A0A843TKF4"/>
<evidence type="ECO:0000256" key="1">
    <source>
        <dbReference type="SAM" id="Coils"/>
    </source>
</evidence>
<keyword evidence="2" id="KW-0732">Signal</keyword>
<feature type="chain" id="PRO_5032562655" description="Aminotransferase-like plant mobile domain-containing protein" evidence="2">
    <location>
        <begin position="24"/>
        <end position="418"/>
    </location>
</feature>
<feature type="domain" description="Aminotransferase-like plant mobile" evidence="3">
    <location>
        <begin position="29"/>
        <end position="195"/>
    </location>
</feature>
<reference evidence="4" key="1">
    <citation type="submission" date="2017-07" db="EMBL/GenBank/DDBJ databases">
        <title>Taro Niue Genome Assembly and Annotation.</title>
        <authorList>
            <person name="Atibalentja N."/>
            <person name="Keating K."/>
            <person name="Fields C.J."/>
        </authorList>
    </citation>
    <scope>NUCLEOTIDE SEQUENCE</scope>
    <source>
        <strain evidence="4">Niue_2</strain>
        <tissue evidence="4">Leaf</tissue>
    </source>
</reference>
<evidence type="ECO:0000256" key="2">
    <source>
        <dbReference type="SAM" id="SignalP"/>
    </source>
</evidence>
<evidence type="ECO:0000259" key="3">
    <source>
        <dbReference type="Pfam" id="PF10536"/>
    </source>
</evidence>
<dbReference type="PANTHER" id="PTHR46033:SF8">
    <property type="entry name" value="PROTEIN MAINTENANCE OF MERISTEMS-LIKE"/>
    <property type="match status" value="1"/>
</dbReference>
<dbReference type="PANTHER" id="PTHR46033">
    <property type="entry name" value="PROTEIN MAIN-LIKE 2"/>
    <property type="match status" value="1"/>
</dbReference>
<accession>A0A843TKF4</accession>
<name>A0A843TKF4_COLES</name>
<dbReference type="InterPro" id="IPR019557">
    <property type="entry name" value="AminoTfrase-like_pln_mobile"/>
</dbReference>
<feature type="coiled-coil region" evidence="1">
    <location>
        <begin position="304"/>
        <end position="331"/>
    </location>
</feature>
<sequence length="418" mass="48210">MRARVSWTLVLAAFLALPPFQRDRLEEMGFGEIFRIERMRVDPALTQALQSRWDTKANAFVFPWGHMIPSLEDVSWITGLRVHGRAVSGYTYPCYHDLAERLLDLPVERRSSLVPRVALQESLGLFEAGKNAVESEDEYLERLARVSRRELASEPGPQADLDLRRFLVLFLGRLLFAMRGDAIHCRFLPLLAELGEVWAYLHLAALRRGDLTRPGLVPIARRWDSRRDTRHLADQLERLQEAIDSYPYLNGRPYFGRSVWLHALNLVLPLNLFLTQRSLGLKQSVVEFPVRDRFRRPGWSFRGHHDTTDLRERAREQIENWERKGKGVRSDATTDDAYLQAYALMYGGKVYKSARHQVDVTGEIASLRALLQSAVQDRETAQRQTTELERDLELAHKQAMTLQSERDQLRVRAEAAES</sequence>
<proteinExistence type="predicted"/>
<dbReference type="EMBL" id="NMUH01000028">
    <property type="protein sequence ID" value="MQL69079.1"/>
    <property type="molecule type" value="Genomic_DNA"/>
</dbReference>
<protein>
    <recommendedName>
        <fullName evidence="3">Aminotransferase-like plant mobile domain-containing protein</fullName>
    </recommendedName>
</protein>
<evidence type="ECO:0000313" key="5">
    <source>
        <dbReference type="Proteomes" id="UP000652761"/>
    </source>
</evidence>
<organism evidence="4 5">
    <name type="scientific">Colocasia esculenta</name>
    <name type="common">Wild taro</name>
    <name type="synonym">Arum esculentum</name>
    <dbReference type="NCBI Taxonomy" id="4460"/>
    <lineage>
        <taxon>Eukaryota</taxon>
        <taxon>Viridiplantae</taxon>
        <taxon>Streptophyta</taxon>
        <taxon>Embryophyta</taxon>
        <taxon>Tracheophyta</taxon>
        <taxon>Spermatophyta</taxon>
        <taxon>Magnoliopsida</taxon>
        <taxon>Liliopsida</taxon>
        <taxon>Araceae</taxon>
        <taxon>Aroideae</taxon>
        <taxon>Colocasieae</taxon>
        <taxon>Colocasia</taxon>
    </lineage>
</organism>
<dbReference type="GO" id="GO:0010073">
    <property type="term" value="P:meristem maintenance"/>
    <property type="evidence" value="ECO:0007669"/>
    <property type="project" value="InterPro"/>
</dbReference>
<feature type="signal peptide" evidence="2">
    <location>
        <begin position="1"/>
        <end position="23"/>
    </location>
</feature>
<dbReference type="Proteomes" id="UP000652761">
    <property type="component" value="Unassembled WGS sequence"/>
</dbReference>
<evidence type="ECO:0000313" key="4">
    <source>
        <dbReference type="EMBL" id="MQL69079.1"/>
    </source>
</evidence>
<feature type="coiled-coil region" evidence="1">
    <location>
        <begin position="364"/>
        <end position="412"/>
    </location>
</feature>